<organism evidence="4 5">
    <name type="scientific">Nocardia tengchongensis</name>
    <dbReference type="NCBI Taxonomy" id="2055889"/>
    <lineage>
        <taxon>Bacteria</taxon>
        <taxon>Bacillati</taxon>
        <taxon>Actinomycetota</taxon>
        <taxon>Actinomycetes</taxon>
        <taxon>Mycobacteriales</taxon>
        <taxon>Nocardiaceae</taxon>
        <taxon>Nocardia</taxon>
    </lineage>
</organism>
<evidence type="ECO:0000256" key="2">
    <source>
        <dbReference type="SAM" id="Phobius"/>
    </source>
</evidence>
<evidence type="ECO:0000313" key="5">
    <source>
        <dbReference type="Proteomes" id="UP000683310"/>
    </source>
</evidence>
<keyword evidence="2" id="KW-1133">Transmembrane helix</keyword>
<accession>A0ABX8CSR3</accession>
<keyword evidence="2" id="KW-0472">Membrane</keyword>
<feature type="domain" description="DUF1707" evidence="3">
    <location>
        <begin position="9"/>
        <end position="61"/>
    </location>
</feature>
<dbReference type="PANTHER" id="PTHR40763:SF4">
    <property type="entry name" value="DUF1707 DOMAIN-CONTAINING PROTEIN"/>
    <property type="match status" value="1"/>
</dbReference>
<dbReference type="PANTHER" id="PTHR40763">
    <property type="entry name" value="MEMBRANE PROTEIN-RELATED"/>
    <property type="match status" value="1"/>
</dbReference>
<evidence type="ECO:0000313" key="4">
    <source>
        <dbReference type="EMBL" id="QVI22366.1"/>
    </source>
</evidence>
<feature type="region of interest" description="Disordered" evidence="1">
    <location>
        <begin position="134"/>
        <end position="248"/>
    </location>
</feature>
<dbReference type="EMBL" id="CP074371">
    <property type="protein sequence ID" value="QVI22366.1"/>
    <property type="molecule type" value="Genomic_DNA"/>
</dbReference>
<dbReference type="InterPro" id="IPR012551">
    <property type="entry name" value="DUF1707_SHOCT-like"/>
</dbReference>
<evidence type="ECO:0000259" key="3">
    <source>
        <dbReference type="Pfam" id="PF08044"/>
    </source>
</evidence>
<feature type="compositionally biased region" description="Basic residues" evidence="1">
    <location>
        <begin position="232"/>
        <end position="248"/>
    </location>
</feature>
<proteinExistence type="predicted"/>
<dbReference type="Pfam" id="PF08044">
    <property type="entry name" value="DUF1707"/>
    <property type="match status" value="1"/>
</dbReference>
<feature type="transmembrane region" description="Helical" evidence="2">
    <location>
        <begin position="85"/>
        <end position="108"/>
    </location>
</feature>
<dbReference type="Proteomes" id="UP000683310">
    <property type="component" value="Chromosome"/>
</dbReference>
<feature type="compositionally biased region" description="Basic residues" evidence="1">
    <location>
        <begin position="159"/>
        <end position="187"/>
    </location>
</feature>
<name>A0ABX8CSR3_9NOCA</name>
<reference evidence="4 5" key="1">
    <citation type="submission" date="2021-04" db="EMBL/GenBank/DDBJ databases">
        <title>Nocardia tengchongensis.</title>
        <authorList>
            <person name="Zhuang k."/>
            <person name="Ran Y."/>
            <person name="Li W."/>
        </authorList>
    </citation>
    <scope>NUCLEOTIDE SEQUENCE [LARGE SCALE GENOMIC DNA]</scope>
    <source>
        <strain evidence="4 5">CFH S0057</strain>
    </source>
</reference>
<protein>
    <submittedName>
        <fullName evidence="4">DUF1707 domain-containing protein</fullName>
    </submittedName>
</protein>
<sequence length="248" mass="27141">MADARSHGLRARDTDRVDACTLLDSAHVAGELTDGEHADRTAKALAAKTFGELDAVLEDLQIPANLVNSPVVRPRRRGPSTRWKVAAAIVLAAALLGAFAGCVSRVAAPKPDLPDPTTGQGLASFVEAYKGPLRRHQGRRDHPVPHLCGDRAAAGRPGRGARRVLPLRRQFPHHRRCSPVAGHRYHRPVGPGSEEDRGPARGGPAVGGRPERPDQPRHHRARQGRRSDGDRVRRRRSQERLLHGHRHR</sequence>
<keyword evidence="2" id="KW-0812">Transmembrane</keyword>
<gene>
    <name evidence="4" type="ORF">KHQ06_04545</name>
</gene>
<keyword evidence="5" id="KW-1185">Reference proteome</keyword>
<evidence type="ECO:0000256" key="1">
    <source>
        <dbReference type="SAM" id="MobiDB-lite"/>
    </source>
</evidence>